<dbReference type="EMBL" id="LAZR01013141">
    <property type="protein sequence ID" value="KKM23352.1"/>
    <property type="molecule type" value="Genomic_DNA"/>
</dbReference>
<proteinExistence type="predicted"/>
<reference evidence="7" key="1">
    <citation type="journal article" date="2015" name="Nature">
        <title>Complex archaea that bridge the gap between prokaryotes and eukaryotes.</title>
        <authorList>
            <person name="Spang A."/>
            <person name="Saw J.H."/>
            <person name="Jorgensen S.L."/>
            <person name="Zaremba-Niedzwiedzka K."/>
            <person name="Martijn J."/>
            <person name="Lind A.E."/>
            <person name="van Eijk R."/>
            <person name="Schleper C."/>
            <person name="Guy L."/>
            <person name="Ettema T.J."/>
        </authorList>
    </citation>
    <scope>NUCLEOTIDE SEQUENCE</scope>
</reference>
<comment type="subcellular location">
    <subcellularLocation>
        <location evidence="1">Plastid</location>
        <location evidence="1">Chloroplast</location>
    </subcellularLocation>
</comment>
<sequence length="514" mass="55341">MDILKLFEQIRLTATPLVVVRTADPAACRVRLTRAASNVAGTTAPAVLSWDILRGVVALTDAAKALVPSGKGAVPPAMLLRHLDDVGRDASLHDALIFTHNLHLFWAKDPSVVQGIWNLRDVFKAQGHTLVMLVPDGASIPAEIRDDVTVLDDPRPDADELRDIVLSQFKALRETGNRKITDPKPAAMTRYVSAVSGLPAFGSEQAVALSMTSKGLDQAALWDRKIASLEEIPGVEIWRGAESFDDLRGVDSIQRYCEDLVAGEPTNLVVFLDEIEKQFGNVGSALDSGASKGQFGQVLSYMEDSKVDGLMLVGPPGTGKSHVAKALGKLAGCLVMALNFSKAKGSLVGQTEANTAAILKTITAIAQGGVLFVATSNDIGALPPELLARFTLGTYFVERARTITERAAQWRVQIESFGLDGKQKIPTGGDNWSGRDIRNACRLSKRLGKPIVDVVGRIVPSEQVDREKIEALRQQADGRYLDAGRDGLYVNNVVNVPAAAVSGRRVRTRDNRES</sequence>
<evidence type="ECO:0000256" key="2">
    <source>
        <dbReference type="ARBA" id="ARBA00022528"/>
    </source>
</evidence>
<keyword evidence="5" id="KW-0067">ATP-binding</keyword>
<evidence type="ECO:0000256" key="3">
    <source>
        <dbReference type="ARBA" id="ARBA00022640"/>
    </source>
</evidence>
<evidence type="ECO:0000313" key="7">
    <source>
        <dbReference type="EMBL" id="KKM23352.1"/>
    </source>
</evidence>
<protein>
    <recommendedName>
        <fullName evidence="6">ATPase AAA-type core domain-containing protein</fullName>
    </recommendedName>
</protein>
<feature type="domain" description="ATPase AAA-type core" evidence="6">
    <location>
        <begin position="310"/>
        <end position="372"/>
    </location>
</feature>
<gene>
    <name evidence="7" type="ORF">LCGC14_1616050</name>
</gene>
<comment type="caution">
    <text evidence="7">The sequence shown here is derived from an EMBL/GenBank/DDBJ whole genome shotgun (WGS) entry which is preliminary data.</text>
</comment>
<evidence type="ECO:0000256" key="1">
    <source>
        <dbReference type="ARBA" id="ARBA00004229"/>
    </source>
</evidence>
<evidence type="ECO:0000256" key="4">
    <source>
        <dbReference type="ARBA" id="ARBA00022741"/>
    </source>
</evidence>
<keyword evidence="2" id="KW-0150">Chloroplast</keyword>
<dbReference type="Pfam" id="PF00004">
    <property type="entry name" value="AAA"/>
    <property type="match status" value="1"/>
</dbReference>
<evidence type="ECO:0000256" key="5">
    <source>
        <dbReference type="ARBA" id="ARBA00022840"/>
    </source>
</evidence>
<dbReference type="GO" id="GO:0009507">
    <property type="term" value="C:chloroplast"/>
    <property type="evidence" value="ECO:0007669"/>
    <property type="project" value="UniProtKB-SubCell"/>
</dbReference>
<evidence type="ECO:0000259" key="6">
    <source>
        <dbReference type="Pfam" id="PF00004"/>
    </source>
</evidence>
<dbReference type="InterPro" id="IPR003959">
    <property type="entry name" value="ATPase_AAA_core"/>
</dbReference>
<dbReference type="PANTHER" id="PTHR42960:SF1">
    <property type="entry name" value="YCF46 PROTEIN"/>
    <property type="match status" value="1"/>
</dbReference>
<organism evidence="7">
    <name type="scientific">marine sediment metagenome</name>
    <dbReference type="NCBI Taxonomy" id="412755"/>
    <lineage>
        <taxon>unclassified sequences</taxon>
        <taxon>metagenomes</taxon>
        <taxon>ecological metagenomes</taxon>
    </lineage>
</organism>
<dbReference type="GO" id="GO:0016887">
    <property type="term" value="F:ATP hydrolysis activity"/>
    <property type="evidence" value="ECO:0007669"/>
    <property type="project" value="InterPro"/>
</dbReference>
<keyword evidence="3" id="KW-0934">Plastid</keyword>
<dbReference type="Gene3D" id="3.40.50.300">
    <property type="entry name" value="P-loop containing nucleotide triphosphate hydrolases"/>
    <property type="match status" value="1"/>
</dbReference>
<name>A0A0F9I756_9ZZZZ</name>
<dbReference type="GO" id="GO:0005524">
    <property type="term" value="F:ATP binding"/>
    <property type="evidence" value="ECO:0007669"/>
    <property type="project" value="UniProtKB-KW"/>
</dbReference>
<keyword evidence="4" id="KW-0547">Nucleotide-binding</keyword>
<dbReference type="InterPro" id="IPR027417">
    <property type="entry name" value="P-loop_NTPase"/>
</dbReference>
<dbReference type="SUPFAM" id="SSF52540">
    <property type="entry name" value="P-loop containing nucleoside triphosphate hydrolases"/>
    <property type="match status" value="1"/>
</dbReference>
<dbReference type="AlphaFoldDB" id="A0A0F9I756"/>
<dbReference type="InterPro" id="IPR052381">
    <property type="entry name" value="AAA_domain_protein"/>
</dbReference>
<accession>A0A0F9I756</accession>
<dbReference type="PANTHER" id="PTHR42960">
    <property type="entry name" value="YCF46 PROTEIN"/>
    <property type="match status" value="1"/>
</dbReference>